<dbReference type="Proteomes" id="UP000006919">
    <property type="component" value="Plasmid pRUMAL01"/>
</dbReference>
<gene>
    <name evidence="1" type="ordered locus">Rumal_3374</name>
</gene>
<accession>E6UJI8</accession>
<organism evidence="1 2">
    <name type="scientific">Ruminococcus albus (strain ATCC 27210 / DSM 20455 / JCM 14654 / NCDO 2250 / 7)</name>
    <dbReference type="NCBI Taxonomy" id="697329"/>
    <lineage>
        <taxon>Bacteria</taxon>
        <taxon>Bacillati</taxon>
        <taxon>Bacillota</taxon>
        <taxon>Clostridia</taxon>
        <taxon>Eubacteriales</taxon>
        <taxon>Oscillospiraceae</taxon>
        <taxon>Ruminococcus</taxon>
    </lineage>
</organism>
<dbReference type="AlphaFoldDB" id="E6UJI8"/>
<dbReference type="eggNOG" id="ENOG5030UMV">
    <property type="taxonomic scope" value="Bacteria"/>
</dbReference>
<proteinExistence type="predicted"/>
<reference evidence="2" key="1">
    <citation type="journal article" date="2011" name="J. Bacteriol.">
        <title>Complete genome of the cellulolytic ruminal bacterium Ruminococcus albus 7.</title>
        <authorList>
            <person name="Suen G."/>
            <person name="Stevenson D.M."/>
            <person name="Bruce D.C."/>
            <person name="Chertkov O."/>
            <person name="Copeland A."/>
            <person name="Cheng J.F."/>
            <person name="Detter C."/>
            <person name="Detter J.C."/>
            <person name="Goodwin L.A."/>
            <person name="Han C.S."/>
            <person name="Hauser L.J."/>
            <person name="Ivanova N.N."/>
            <person name="Kyrpides N.C."/>
            <person name="Land M.L."/>
            <person name="Lapidus A."/>
            <person name="Lucas S."/>
            <person name="Ovchinnikova G."/>
            <person name="Pitluck S."/>
            <person name="Tapia R."/>
            <person name="Woyke T."/>
            <person name="Boyum J."/>
            <person name="Mead D."/>
            <person name="Weimer P.J."/>
        </authorList>
    </citation>
    <scope>NUCLEOTIDE SEQUENCE [LARGE SCALE GENOMIC DNA]</scope>
    <source>
        <strain evidence="2">ATCC 27210 / DSM 20455 / JCM 14654 / NCDO 2250 / 7</strain>
        <plasmid evidence="2">pRUMAL01</plasmid>
    </source>
</reference>
<protein>
    <submittedName>
        <fullName evidence="1">Uncharacterized protein</fullName>
    </submittedName>
</protein>
<keyword evidence="1" id="KW-0614">Plasmid</keyword>
<sequence length="84" mass="9548">MSEEKDNSFELPRSLYKEVKKMSREKMQSVLRNIYNQGVASAESTYVDLTDLRNAIGKINGIGEKRLDEIMAVIESFITGDDTE</sequence>
<geneLocation type="plasmid" evidence="1 2">
    <name>pRUMAL01</name>
</geneLocation>
<dbReference type="HOGENOM" id="CLU_193029_0_0_9"/>
<dbReference type="EMBL" id="CP002404">
    <property type="protein sequence ID" value="ADU23834.1"/>
    <property type="molecule type" value="Genomic_DNA"/>
</dbReference>
<evidence type="ECO:0000313" key="2">
    <source>
        <dbReference type="Proteomes" id="UP000006919"/>
    </source>
</evidence>
<dbReference type="KEGG" id="ral:Rumal_3374"/>
<dbReference type="OrthoDB" id="1822868at2"/>
<evidence type="ECO:0000313" key="1">
    <source>
        <dbReference type="EMBL" id="ADU23834.1"/>
    </source>
</evidence>
<name>E6UJI8_RUMA7</name>
<dbReference type="RefSeq" id="WP_013483384.1">
    <property type="nucleotide sequence ID" value="NC_014824.1"/>
</dbReference>